<dbReference type="InterPro" id="IPR004360">
    <property type="entry name" value="Glyas_Fos-R_dOase_dom"/>
</dbReference>
<dbReference type="PANTHER" id="PTHR39175">
    <property type="entry name" value="FAMILY PROTEIN, PUTATIVE (AFU_ORTHOLOGUE AFUA_3G15060)-RELATED"/>
    <property type="match status" value="1"/>
</dbReference>
<reference evidence="2 3" key="1">
    <citation type="submission" date="2020-10" db="EMBL/GenBank/DDBJ databases">
        <title>Connecting structure to function with the recovery of over 1000 high-quality activated sludge metagenome-assembled genomes encoding full-length rRNA genes using long-read sequencing.</title>
        <authorList>
            <person name="Singleton C.M."/>
            <person name="Petriglieri F."/>
            <person name="Kristensen J.M."/>
            <person name="Kirkegaard R.H."/>
            <person name="Michaelsen T.Y."/>
            <person name="Andersen M.H."/>
            <person name="Karst S.M."/>
            <person name="Dueholm M.S."/>
            <person name="Nielsen P.H."/>
            <person name="Albertsen M."/>
        </authorList>
    </citation>
    <scope>NUCLEOTIDE SEQUENCE [LARGE SCALE GENOMIC DNA]</scope>
    <source>
        <strain evidence="2">Lyne_18-Q3-R50-59_MAXAC.006</strain>
    </source>
</reference>
<proteinExistence type="predicted"/>
<dbReference type="InterPro" id="IPR037523">
    <property type="entry name" value="VOC_core"/>
</dbReference>
<dbReference type="PANTHER" id="PTHR39175:SF1">
    <property type="entry name" value="FAMILY PROTEIN, PUTATIVE (AFU_ORTHOLOGUE AFUA_3G15060)-RELATED"/>
    <property type="match status" value="1"/>
</dbReference>
<protein>
    <submittedName>
        <fullName evidence="2">VOC family protein</fullName>
    </submittedName>
</protein>
<dbReference type="AlphaFoldDB" id="A0A936NA51"/>
<dbReference type="Pfam" id="PF00903">
    <property type="entry name" value="Glyoxalase"/>
    <property type="match status" value="1"/>
</dbReference>
<gene>
    <name evidence="2" type="ORF">IPN02_06310</name>
</gene>
<dbReference type="InterPro" id="IPR029068">
    <property type="entry name" value="Glyas_Bleomycin-R_OHBP_Dase"/>
</dbReference>
<accession>A0A936NA51</accession>
<feature type="domain" description="VOC" evidence="1">
    <location>
        <begin position="5"/>
        <end position="119"/>
    </location>
</feature>
<dbReference type="Gene3D" id="3.10.180.10">
    <property type="entry name" value="2,3-Dihydroxybiphenyl 1,2-Dioxygenase, domain 1"/>
    <property type="match status" value="1"/>
</dbReference>
<organism evidence="2 3">
    <name type="scientific">Candidatus Neomicrothrix subdominans</name>
    <dbReference type="NCBI Taxonomy" id="2954438"/>
    <lineage>
        <taxon>Bacteria</taxon>
        <taxon>Bacillati</taxon>
        <taxon>Actinomycetota</taxon>
        <taxon>Acidimicrobiia</taxon>
        <taxon>Acidimicrobiales</taxon>
        <taxon>Microthrixaceae</taxon>
        <taxon>Candidatus Neomicrothrix</taxon>
    </lineage>
</organism>
<dbReference type="Proteomes" id="UP000727993">
    <property type="component" value="Unassembled WGS sequence"/>
</dbReference>
<dbReference type="EMBL" id="JADJZA010000002">
    <property type="protein sequence ID" value="MBK9296462.1"/>
    <property type="molecule type" value="Genomic_DNA"/>
</dbReference>
<sequence>MGIVGIDHVQLAMPAGGEDKAVAFYSGVLGISQVAKPMHLAKRGGCWFEDGPLKVHLGVEADFRPARKAHPALLVDGLGALVERLHGAGVDVVVDEPLEGYDRVYANDPFGNRLELLEPLG</sequence>
<dbReference type="PROSITE" id="PS51819">
    <property type="entry name" value="VOC"/>
    <property type="match status" value="1"/>
</dbReference>
<evidence type="ECO:0000259" key="1">
    <source>
        <dbReference type="PROSITE" id="PS51819"/>
    </source>
</evidence>
<evidence type="ECO:0000313" key="2">
    <source>
        <dbReference type="EMBL" id="MBK9296462.1"/>
    </source>
</evidence>
<evidence type="ECO:0000313" key="3">
    <source>
        <dbReference type="Proteomes" id="UP000727993"/>
    </source>
</evidence>
<comment type="caution">
    <text evidence="2">The sequence shown here is derived from an EMBL/GenBank/DDBJ whole genome shotgun (WGS) entry which is preliminary data.</text>
</comment>
<name>A0A936NA51_9ACTN</name>
<dbReference type="SUPFAM" id="SSF54593">
    <property type="entry name" value="Glyoxalase/Bleomycin resistance protein/Dihydroxybiphenyl dioxygenase"/>
    <property type="match status" value="1"/>
</dbReference>